<feature type="region of interest" description="Disordered" evidence="1">
    <location>
        <begin position="66"/>
        <end position="88"/>
    </location>
</feature>
<keyword evidence="3" id="KW-1185">Reference proteome</keyword>
<dbReference type="RefSeq" id="WP_102609314.1">
    <property type="nucleotide sequence ID" value="NZ_CADIKD010000008.1"/>
</dbReference>
<evidence type="ECO:0000313" key="2">
    <source>
        <dbReference type="EMBL" id="PMS26218.1"/>
    </source>
</evidence>
<name>A0A2N7W9Y8_9BURK</name>
<dbReference type="AlphaFoldDB" id="A0A2N7W9Y8"/>
<proteinExistence type="predicted"/>
<reference evidence="2 3" key="1">
    <citation type="submission" date="2018-01" db="EMBL/GenBank/DDBJ databases">
        <title>Whole genome analyses suggest that Burkholderia sensu lato contains two further novel genera in the rhizoxinica-symbiotica group Mycetohabitans gen. nov., and Trinickia gen. nov.: implications for the evolution of diazotrophy and nodulation in the Burkholderiaceae.</title>
        <authorList>
            <person name="Estrada-de los Santos P."/>
            <person name="Palmer M."/>
            <person name="Chavez-Ramirez B."/>
            <person name="Beukes C."/>
            <person name="Steenkamp E.T."/>
            <person name="Hirsch A.M."/>
            <person name="Manyaka P."/>
            <person name="Maluk M."/>
            <person name="Lafos M."/>
            <person name="Crook M."/>
            <person name="Gross E."/>
            <person name="Simon M.F."/>
            <person name="Bueno dos Reis Junior F."/>
            <person name="Poole P.S."/>
            <person name="Venter S.N."/>
            <person name="James E.K."/>
        </authorList>
    </citation>
    <scope>NUCLEOTIDE SEQUENCE [LARGE SCALE GENOMIC DNA]</scope>
    <source>
        <strain evidence="2 3">GP25-8</strain>
    </source>
</reference>
<evidence type="ECO:0000256" key="1">
    <source>
        <dbReference type="SAM" id="MobiDB-lite"/>
    </source>
</evidence>
<dbReference type="Proteomes" id="UP000235347">
    <property type="component" value="Unassembled WGS sequence"/>
</dbReference>
<dbReference type="EMBL" id="PNYB01000005">
    <property type="protein sequence ID" value="PMS26218.1"/>
    <property type="molecule type" value="Genomic_DNA"/>
</dbReference>
<sequence length="88" mass="9109">MSDFHAFANDDEVVNIEGDALTISNGTESVSLAGSLEIAKDKRGLKAALALKAAVDAIVAALEREKTLPEKAGSAPPDDTGSVRNPFV</sequence>
<comment type="caution">
    <text evidence="2">The sequence shown here is derived from an EMBL/GenBank/DDBJ whole genome shotgun (WGS) entry which is preliminary data.</text>
</comment>
<organism evidence="2 3">
    <name type="scientific">Trinickia soli</name>
    <dbReference type="NCBI Taxonomy" id="380675"/>
    <lineage>
        <taxon>Bacteria</taxon>
        <taxon>Pseudomonadati</taxon>
        <taxon>Pseudomonadota</taxon>
        <taxon>Betaproteobacteria</taxon>
        <taxon>Burkholderiales</taxon>
        <taxon>Burkholderiaceae</taxon>
        <taxon>Trinickia</taxon>
    </lineage>
</organism>
<evidence type="ECO:0000313" key="3">
    <source>
        <dbReference type="Proteomes" id="UP000235347"/>
    </source>
</evidence>
<accession>A0A2N7W9Y8</accession>
<protein>
    <submittedName>
        <fullName evidence="2">Uncharacterized protein</fullName>
    </submittedName>
</protein>
<gene>
    <name evidence="2" type="ORF">C0Z19_08320</name>
</gene>